<dbReference type="InterPro" id="IPR020449">
    <property type="entry name" value="Tscrpt_reg_AraC-type_HTH"/>
</dbReference>
<dbReference type="PANTHER" id="PTHR47894:SF1">
    <property type="entry name" value="HTH-TYPE TRANSCRIPTIONAL REGULATOR VQSM"/>
    <property type="match status" value="1"/>
</dbReference>
<dbReference type="PRINTS" id="PR00032">
    <property type="entry name" value="HTHARAC"/>
</dbReference>
<dbReference type="SUPFAM" id="SSF46689">
    <property type="entry name" value="Homeodomain-like"/>
    <property type="match status" value="1"/>
</dbReference>
<dbReference type="Pfam" id="PF12625">
    <property type="entry name" value="Arabinose_bd"/>
    <property type="match status" value="1"/>
</dbReference>
<reference evidence="5 6" key="1">
    <citation type="submission" date="2012-09" db="EMBL/GenBank/DDBJ databases">
        <title>Genome Sequence of alkane-degrading Bacterium Alcanivorax jadensis T9.</title>
        <authorList>
            <person name="Lai Q."/>
            <person name="Shao Z."/>
        </authorList>
    </citation>
    <scope>NUCLEOTIDE SEQUENCE [LARGE SCALE GENOMIC DNA]</scope>
    <source>
        <strain evidence="5 6">T9</strain>
    </source>
</reference>
<proteinExistence type="predicted"/>
<evidence type="ECO:0000313" key="5">
    <source>
        <dbReference type="EMBL" id="KGD60204.1"/>
    </source>
</evidence>
<feature type="domain" description="HTH araC/xylS-type" evidence="4">
    <location>
        <begin position="235"/>
        <end position="333"/>
    </location>
</feature>
<evidence type="ECO:0000313" key="6">
    <source>
        <dbReference type="Proteomes" id="UP000029443"/>
    </source>
</evidence>
<keyword evidence="1" id="KW-0805">Transcription regulation</keyword>
<dbReference type="Proteomes" id="UP000029443">
    <property type="component" value="Unassembled WGS sequence"/>
</dbReference>
<evidence type="ECO:0000256" key="3">
    <source>
        <dbReference type="ARBA" id="ARBA00023163"/>
    </source>
</evidence>
<gene>
    <name evidence="5" type="ORF">T9A_02777</name>
</gene>
<dbReference type="Gene3D" id="1.10.10.60">
    <property type="entry name" value="Homeodomain-like"/>
    <property type="match status" value="1"/>
</dbReference>
<dbReference type="InterPro" id="IPR018060">
    <property type="entry name" value="HTH_AraC"/>
</dbReference>
<dbReference type="RefSeq" id="WP_035249610.1">
    <property type="nucleotide sequence ID" value="NZ_ARXU01000013.1"/>
</dbReference>
<evidence type="ECO:0000256" key="1">
    <source>
        <dbReference type="ARBA" id="ARBA00023015"/>
    </source>
</evidence>
<keyword evidence="2" id="KW-0238">DNA-binding</keyword>
<organism evidence="5 6">
    <name type="scientific">Alcanivorax jadensis T9</name>
    <dbReference type="NCBI Taxonomy" id="1177181"/>
    <lineage>
        <taxon>Bacteria</taxon>
        <taxon>Pseudomonadati</taxon>
        <taxon>Pseudomonadota</taxon>
        <taxon>Gammaproteobacteria</taxon>
        <taxon>Oceanospirillales</taxon>
        <taxon>Alcanivoracaceae</taxon>
        <taxon>Alcanivorax</taxon>
    </lineage>
</organism>
<comment type="caution">
    <text evidence="5">The sequence shown here is derived from an EMBL/GenBank/DDBJ whole genome shotgun (WGS) entry which is preliminary data.</text>
</comment>
<protein>
    <submittedName>
        <fullName evidence="5">AraC family transcriptional regulator</fullName>
    </submittedName>
</protein>
<evidence type="ECO:0000256" key="2">
    <source>
        <dbReference type="ARBA" id="ARBA00023125"/>
    </source>
</evidence>
<keyword evidence="6" id="KW-1185">Reference proteome</keyword>
<dbReference type="EMBL" id="ARXU01000013">
    <property type="protein sequence ID" value="KGD60204.1"/>
    <property type="molecule type" value="Genomic_DNA"/>
</dbReference>
<dbReference type="InterPro" id="IPR009057">
    <property type="entry name" value="Homeodomain-like_sf"/>
</dbReference>
<dbReference type="InterPro" id="IPR032687">
    <property type="entry name" value="AraC-type_N"/>
</dbReference>
<accession>A0ABR4W9Y1</accession>
<evidence type="ECO:0000259" key="4">
    <source>
        <dbReference type="PROSITE" id="PS01124"/>
    </source>
</evidence>
<dbReference type="SMART" id="SM00342">
    <property type="entry name" value="HTH_ARAC"/>
    <property type="match status" value="1"/>
</dbReference>
<dbReference type="PANTHER" id="PTHR47894">
    <property type="entry name" value="HTH-TYPE TRANSCRIPTIONAL REGULATOR GADX"/>
    <property type="match status" value="1"/>
</dbReference>
<keyword evidence="3" id="KW-0804">Transcription</keyword>
<dbReference type="PROSITE" id="PS01124">
    <property type="entry name" value="HTH_ARAC_FAMILY_2"/>
    <property type="match status" value="1"/>
</dbReference>
<name>A0ABR4W9Y1_9GAMM</name>
<sequence>MYQRRTININRVVKLLQGAGRSGASIPDLLDQCDIPRQLLDDPDGTIERDTFIKMMLLIMQQTQDEFLGFGQGRKSKPGTFSMMAHAVINCPTLGAAIERGIRFYDLFELSMHSRIERQGDIARLVVKADSRLDFREVIIETSLFVWLRFMSWLVGKAIEPQLVKLDYTDVRNDEEHRFLFDCPIEYSADENAVSFRADFLDLPLVQNELSLSKFLKDSLAQLFDGNIHNVGLPAQIRAIISNEYGNSFPDFTEICGKLNMTPQTLRRRLKEANTSYQEIKDSIRKDASVYYLSKPDLSIDEIALLMGFSEASSFHRAFKKWTGKTPSSFRKEHFGVSH</sequence>
<dbReference type="Pfam" id="PF12833">
    <property type="entry name" value="HTH_18"/>
    <property type="match status" value="1"/>
</dbReference>